<keyword evidence="4" id="KW-0472">Membrane</keyword>
<dbReference type="InterPro" id="IPR002938">
    <property type="entry name" value="FAD-bd"/>
</dbReference>
<dbReference type="EMBL" id="JALJOT010000014">
    <property type="protein sequence ID" value="KAK9903538.1"/>
    <property type="molecule type" value="Genomic_DNA"/>
</dbReference>
<dbReference type="Pfam" id="PF01494">
    <property type="entry name" value="FAD_binding_3"/>
    <property type="match status" value="1"/>
</dbReference>
<evidence type="ECO:0000256" key="2">
    <source>
        <dbReference type="ARBA" id="ARBA00023033"/>
    </source>
</evidence>
<organism evidence="6 7">
    <name type="scientific">Coccomyxa subellipsoidea</name>
    <dbReference type="NCBI Taxonomy" id="248742"/>
    <lineage>
        <taxon>Eukaryota</taxon>
        <taxon>Viridiplantae</taxon>
        <taxon>Chlorophyta</taxon>
        <taxon>core chlorophytes</taxon>
        <taxon>Trebouxiophyceae</taxon>
        <taxon>Trebouxiophyceae incertae sedis</taxon>
        <taxon>Coccomyxaceae</taxon>
        <taxon>Coccomyxa</taxon>
    </lineage>
</organism>
<keyword evidence="2" id="KW-0503">Monooxygenase</keyword>
<dbReference type="SUPFAM" id="SSF51905">
    <property type="entry name" value="FAD/NAD(P)-binding domain"/>
    <property type="match status" value="1"/>
</dbReference>
<evidence type="ECO:0000256" key="4">
    <source>
        <dbReference type="SAM" id="Phobius"/>
    </source>
</evidence>
<name>A0ABR2YE68_9CHLO</name>
<evidence type="ECO:0000313" key="7">
    <source>
        <dbReference type="Proteomes" id="UP001491310"/>
    </source>
</evidence>
<evidence type="ECO:0000259" key="5">
    <source>
        <dbReference type="Pfam" id="PF01494"/>
    </source>
</evidence>
<dbReference type="Gene3D" id="3.50.50.60">
    <property type="entry name" value="FAD/NAD(P)-binding domain"/>
    <property type="match status" value="1"/>
</dbReference>
<dbReference type="PANTHER" id="PTHR45934">
    <property type="entry name" value="FAD/NAD(P)-BINDING OXIDOREDUCTASE FAMILY PROTEIN"/>
    <property type="match status" value="1"/>
</dbReference>
<keyword evidence="1" id="KW-0560">Oxidoreductase</keyword>
<proteinExistence type="inferred from homology"/>
<dbReference type="PANTHER" id="PTHR45934:SF9">
    <property type="entry name" value="FAD_NAD(P)-BINDING OXIDOREDUCTASE FAMILY PROTEIN"/>
    <property type="match status" value="1"/>
</dbReference>
<reference evidence="6 7" key="1">
    <citation type="journal article" date="2024" name="Nat. Commun.">
        <title>Phylogenomics reveals the evolutionary origins of lichenization in chlorophyte algae.</title>
        <authorList>
            <person name="Puginier C."/>
            <person name="Libourel C."/>
            <person name="Otte J."/>
            <person name="Skaloud P."/>
            <person name="Haon M."/>
            <person name="Grisel S."/>
            <person name="Petersen M."/>
            <person name="Berrin J.G."/>
            <person name="Delaux P.M."/>
            <person name="Dal Grande F."/>
            <person name="Keller J."/>
        </authorList>
    </citation>
    <scope>NUCLEOTIDE SEQUENCE [LARGE SCALE GENOMIC DNA]</scope>
    <source>
        <strain evidence="6 7">SAG 216-7</strain>
    </source>
</reference>
<feature type="domain" description="FAD-binding" evidence="5">
    <location>
        <begin position="94"/>
        <end position="437"/>
    </location>
</feature>
<protein>
    <recommendedName>
        <fullName evidence="5">FAD-binding domain-containing protein</fullName>
    </recommendedName>
</protein>
<dbReference type="Proteomes" id="UP001491310">
    <property type="component" value="Unassembled WGS sequence"/>
</dbReference>
<keyword evidence="4" id="KW-1133">Transmembrane helix</keyword>
<keyword evidence="7" id="KW-1185">Reference proteome</keyword>
<dbReference type="InterPro" id="IPR036188">
    <property type="entry name" value="FAD/NAD-bd_sf"/>
</dbReference>
<comment type="caution">
    <text evidence="6">The sequence shown here is derived from an EMBL/GenBank/DDBJ whole genome shotgun (WGS) entry which is preliminary data.</text>
</comment>
<evidence type="ECO:0000256" key="3">
    <source>
        <dbReference type="ARBA" id="ARBA00024018"/>
    </source>
</evidence>
<dbReference type="PRINTS" id="PR00420">
    <property type="entry name" value="RNGMNOXGNASE"/>
</dbReference>
<accession>A0ABR2YE68</accession>
<keyword evidence="4" id="KW-0812">Transmembrane</keyword>
<gene>
    <name evidence="6" type="ORF">WJX75_008187</name>
</gene>
<evidence type="ECO:0000313" key="6">
    <source>
        <dbReference type="EMBL" id="KAK9903538.1"/>
    </source>
</evidence>
<dbReference type="InterPro" id="IPR044560">
    <property type="entry name" value="MOase"/>
</dbReference>
<comment type="similarity">
    <text evidence="3">Belongs to the 3-hydroxybenzoate 6-hydroxylase family.</text>
</comment>
<sequence length="487" mass="51295">MAAVTTSLATAVVLSHAVDAAKILPAAVMWAGLALCALFYLSILRGTFVLHQRAHVEPAFTVPKRGSASAGATVALQARSSSAVSARFGDTENSVIIVGAGIAGLSAAASLHKVGVPAVVLEREGGPHEEGSAITFWPNAFRVLDALGAAAPIRNTHPLLHRVEIVNWDGQVLRSFGLHECEGSPHDARIVRRNSLLAALRTAVPDSITHYGVNIANMHATDDGAEVELSSGERLRCKAVVGADGVKSRIAAKLGLKPATYAGEVYRGVATFPDGVPEAPGTLRMIWSERGIRVGISTISDTECFWFTTLACPEEAKMETPEKRKADALASVAGFCAHIEDAIRHTPAENVSRSRIVDRWMRKTGRGVGQGCITVAGDALHPMTPSLGQGGCIALEDGGMLAKALAAAGGAAAPAAAVTEALRGYERERLARAMLVTVKSHVMGAMLQIRNPWFAAARNWTVRNFYPVHGFLKPAAFDCGSLDQPSS</sequence>
<evidence type="ECO:0000256" key="1">
    <source>
        <dbReference type="ARBA" id="ARBA00023002"/>
    </source>
</evidence>
<feature type="transmembrane region" description="Helical" evidence="4">
    <location>
        <begin position="27"/>
        <end position="44"/>
    </location>
</feature>